<dbReference type="Proteomes" id="UP000887565">
    <property type="component" value="Unplaced"/>
</dbReference>
<sequence>MAGNILNSIVEPFSIDVLRLDFIFNNHFANKASFHNKFDPLTNDYIIGFWLAVFYATMINNENQIQDILFGSLGNNSGFKSLTIMPDKGDGGKKLLLIRNFFFNSDPRQIKHGGLSMDERQKLVPLIGEETEKKLVEYLVYDISSLGCTNRSEKMTRRPYMELQKQTFIEVLGDFKPAVSYNLTGAKELIDPQEDFKQKIALNTDALKLSYFTSAIKGKCVWIVSISEIEIHCRENLIDKDIVYKSNVVLMNFGDSMEKAVSLDYKPLLETNFVRNLLLHLDLSDEESSTSIFKHYKYVMLALRDILELDKTAEFFDVLEGLFHDKSSYFENARIHVKLGINFDNELFTASLCYDAHGNEVDCPDYKKSDRQKHGVREKLHGILKNVFETMRHNNMNYSRELREVVLARPSTKAIVDELEDPFYTLETLIDAKGFADDTAEFVKSIKKMKTMWKLTKMTLKAIIGGIGVPIIGLIVDVMELKELWKNYKDGERNAFAVFEMVATGTYIASGLVSLATGLLTLSGITVVPVIGWLVFTMGFMSFLSLQIWKIVENFEAFRKFFDSLWDNVSSFVSHPIDYLEREQVENINKVASMSIEIMENDAMIENVFSPPPCEESKNRKDRKYGCHNISINFDILSRYPKKHILSDAPNIPKKFTNKYRKLCALQTALSTITKIAKQLYDPHGAVLDFDCFDAVGVGRITNRTIPDPTSLYLLHGNSATIRRSLV</sequence>
<name>A0A915IQE0_ROMCU</name>
<evidence type="ECO:0000313" key="3">
    <source>
        <dbReference type="WBParaSite" id="nRc.2.0.1.t16217-RA"/>
    </source>
</evidence>
<evidence type="ECO:0000313" key="2">
    <source>
        <dbReference type="Proteomes" id="UP000887565"/>
    </source>
</evidence>
<keyword evidence="1" id="KW-1133">Transmembrane helix</keyword>
<keyword evidence="1" id="KW-0472">Membrane</keyword>
<dbReference type="WBParaSite" id="nRc.2.0.1.t16217-RA">
    <property type="protein sequence ID" value="nRc.2.0.1.t16217-RA"/>
    <property type="gene ID" value="nRc.2.0.1.g16217"/>
</dbReference>
<dbReference type="AlphaFoldDB" id="A0A915IQE0"/>
<protein>
    <submittedName>
        <fullName evidence="3">Uncharacterized protein</fullName>
    </submittedName>
</protein>
<keyword evidence="1" id="KW-0812">Transmembrane</keyword>
<keyword evidence="2" id="KW-1185">Reference proteome</keyword>
<feature type="transmembrane region" description="Helical" evidence="1">
    <location>
        <begin position="458"/>
        <end position="476"/>
    </location>
</feature>
<feature type="transmembrane region" description="Helical" evidence="1">
    <location>
        <begin position="527"/>
        <end position="549"/>
    </location>
</feature>
<proteinExistence type="predicted"/>
<feature type="transmembrane region" description="Helical" evidence="1">
    <location>
        <begin position="496"/>
        <end position="520"/>
    </location>
</feature>
<evidence type="ECO:0000256" key="1">
    <source>
        <dbReference type="SAM" id="Phobius"/>
    </source>
</evidence>
<accession>A0A915IQE0</accession>
<reference evidence="3" key="1">
    <citation type="submission" date="2022-11" db="UniProtKB">
        <authorList>
            <consortium name="WormBaseParasite"/>
        </authorList>
    </citation>
    <scope>IDENTIFICATION</scope>
</reference>
<organism evidence="2 3">
    <name type="scientific">Romanomermis culicivorax</name>
    <name type="common">Nematode worm</name>
    <dbReference type="NCBI Taxonomy" id="13658"/>
    <lineage>
        <taxon>Eukaryota</taxon>
        <taxon>Metazoa</taxon>
        <taxon>Ecdysozoa</taxon>
        <taxon>Nematoda</taxon>
        <taxon>Enoplea</taxon>
        <taxon>Dorylaimia</taxon>
        <taxon>Mermithida</taxon>
        <taxon>Mermithoidea</taxon>
        <taxon>Mermithidae</taxon>
        <taxon>Romanomermis</taxon>
    </lineage>
</organism>